<organism evidence="2 3">
    <name type="scientific">Porphyridium purpureum</name>
    <name type="common">Red alga</name>
    <name type="synonym">Porphyridium cruentum</name>
    <dbReference type="NCBI Taxonomy" id="35688"/>
    <lineage>
        <taxon>Eukaryota</taxon>
        <taxon>Rhodophyta</taxon>
        <taxon>Bangiophyceae</taxon>
        <taxon>Porphyridiales</taxon>
        <taxon>Porphyridiaceae</taxon>
        <taxon>Porphyridium</taxon>
    </lineage>
</organism>
<dbReference type="EMBL" id="VRMN01000001">
    <property type="protein sequence ID" value="KAA8498892.1"/>
    <property type="molecule type" value="Genomic_DNA"/>
</dbReference>
<dbReference type="Gene3D" id="3.10.450.50">
    <property type="match status" value="1"/>
</dbReference>
<protein>
    <recommendedName>
        <fullName evidence="4">SnoaL-like domain-containing protein</fullName>
    </recommendedName>
</protein>
<evidence type="ECO:0008006" key="4">
    <source>
        <dbReference type="Google" id="ProtNLM"/>
    </source>
</evidence>
<name>A0A5J4Z748_PORPP</name>
<reference evidence="3" key="1">
    <citation type="journal article" date="2019" name="Nat. Commun.">
        <title>Expansion of phycobilisome linker gene families in mesophilic red algae.</title>
        <authorList>
            <person name="Lee J."/>
            <person name="Kim D."/>
            <person name="Bhattacharya D."/>
            <person name="Yoon H.S."/>
        </authorList>
    </citation>
    <scope>NUCLEOTIDE SEQUENCE [LARGE SCALE GENOMIC DNA]</scope>
    <source>
        <strain evidence="3">CCMP 1328</strain>
    </source>
</reference>
<accession>A0A5J4Z748</accession>
<sequence>MASRAWASWVLKVIVVMGVVSDVRSRLWRSNVEATPSSRSPVAPVAPTQDSVALLLQDMDRIFTESIIGDLSSEGSHDKNAFLAWLPLAPDAKVSLFGHVGVGLDPIRAFQRDVRARLIEPGVQITRVLTRIKKLAVSGTHFDATLLSLWFSSAGEQTWVPATAVGSVDRDGLLTSYSYLVNVDELRVIFDSMNGYPTAESVARDVMIAFQNRDTALLDRLCADNITYVLHSATTITGKQEFLAFMRNVTLEFAIQEARVWSGATNKAHPKPLRQLGLDMWTWDFFGFEFMDTDKQCYAISSGTFVATLDSANRVHHLDQYVDLPLLAIGMAKCRYIPND</sequence>
<evidence type="ECO:0000256" key="1">
    <source>
        <dbReference type="SAM" id="SignalP"/>
    </source>
</evidence>
<proteinExistence type="predicted"/>
<comment type="caution">
    <text evidence="2">The sequence shown here is derived from an EMBL/GenBank/DDBJ whole genome shotgun (WGS) entry which is preliminary data.</text>
</comment>
<dbReference type="Proteomes" id="UP000324585">
    <property type="component" value="Unassembled WGS sequence"/>
</dbReference>
<keyword evidence="3" id="KW-1185">Reference proteome</keyword>
<gene>
    <name evidence="2" type="ORF">FVE85_6477</name>
</gene>
<evidence type="ECO:0000313" key="3">
    <source>
        <dbReference type="Proteomes" id="UP000324585"/>
    </source>
</evidence>
<dbReference type="AlphaFoldDB" id="A0A5J4Z748"/>
<keyword evidence="1" id="KW-0732">Signal</keyword>
<evidence type="ECO:0000313" key="2">
    <source>
        <dbReference type="EMBL" id="KAA8498892.1"/>
    </source>
</evidence>
<dbReference type="InterPro" id="IPR032710">
    <property type="entry name" value="NTF2-like_dom_sf"/>
</dbReference>
<feature type="signal peptide" evidence="1">
    <location>
        <begin position="1"/>
        <end position="25"/>
    </location>
</feature>
<feature type="chain" id="PRO_5023826929" description="SnoaL-like domain-containing protein" evidence="1">
    <location>
        <begin position="26"/>
        <end position="340"/>
    </location>
</feature>
<dbReference type="SUPFAM" id="SSF54427">
    <property type="entry name" value="NTF2-like"/>
    <property type="match status" value="1"/>
</dbReference>